<keyword evidence="9" id="KW-1185">Reference proteome</keyword>
<dbReference type="SUPFAM" id="SSF53335">
    <property type="entry name" value="S-adenosyl-L-methionine-dependent methyltransferases"/>
    <property type="match status" value="1"/>
</dbReference>
<dbReference type="Gene3D" id="1.10.472.10">
    <property type="entry name" value="Cyclin-like"/>
    <property type="match status" value="2"/>
</dbReference>
<comment type="subcellular location">
    <subcellularLocation>
        <location evidence="2">Chromosome</location>
    </subcellularLocation>
    <subcellularLocation>
        <location evidence="1">Nucleus</location>
    </subcellularLocation>
</comment>
<evidence type="ECO:0000313" key="8">
    <source>
        <dbReference type="EMBL" id="KAK9838164.1"/>
    </source>
</evidence>
<evidence type="ECO:0000256" key="5">
    <source>
        <dbReference type="ARBA" id="ARBA00023254"/>
    </source>
</evidence>
<dbReference type="InterPro" id="IPR029063">
    <property type="entry name" value="SAM-dependent_MTases_sf"/>
</dbReference>
<dbReference type="GO" id="GO:0051321">
    <property type="term" value="P:meiotic cell cycle"/>
    <property type="evidence" value="ECO:0007669"/>
    <property type="project" value="UniProtKB-KW"/>
</dbReference>
<dbReference type="CDD" id="cd02440">
    <property type="entry name" value="AdoMet_MTases"/>
    <property type="match status" value="1"/>
</dbReference>
<gene>
    <name evidence="8" type="ORF">WJX81_005734</name>
</gene>
<dbReference type="EMBL" id="JALJOU010000020">
    <property type="protein sequence ID" value="KAK9838164.1"/>
    <property type="molecule type" value="Genomic_DNA"/>
</dbReference>
<accession>A0AAW1RWK0</accession>
<dbReference type="CDD" id="cd20546">
    <property type="entry name" value="CYCLIN_SpCG1C_ScCTK2-like_rpt2"/>
    <property type="match status" value="1"/>
</dbReference>
<dbReference type="PANTHER" id="PTHR48225">
    <property type="entry name" value="HORMA DOMAIN-CONTAINING PROTEIN 1"/>
    <property type="match status" value="1"/>
</dbReference>
<dbReference type="Pfam" id="PF02301">
    <property type="entry name" value="HORMA"/>
    <property type="match status" value="1"/>
</dbReference>
<protein>
    <recommendedName>
        <fullName evidence="7">HORMA domain-containing protein</fullName>
    </recommendedName>
</protein>
<feature type="compositionally biased region" description="Low complexity" evidence="6">
    <location>
        <begin position="1048"/>
        <end position="1061"/>
    </location>
</feature>
<dbReference type="PROSITE" id="PS50815">
    <property type="entry name" value="HORMA"/>
    <property type="match status" value="1"/>
</dbReference>
<evidence type="ECO:0000313" key="9">
    <source>
        <dbReference type="Proteomes" id="UP001445335"/>
    </source>
</evidence>
<dbReference type="GO" id="GO:0005634">
    <property type="term" value="C:nucleus"/>
    <property type="evidence" value="ECO:0007669"/>
    <property type="project" value="UniProtKB-SubCell"/>
</dbReference>
<proteinExistence type="predicted"/>
<dbReference type="PANTHER" id="PTHR48225:SF7">
    <property type="entry name" value="MEIOSIS-SPECIFIC PROTEIN HOP1"/>
    <property type="match status" value="1"/>
</dbReference>
<dbReference type="Proteomes" id="UP001445335">
    <property type="component" value="Unassembled WGS sequence"/>
</dbReference>
<feature type="region of interest" description="Disordered" evidence="6">
    <location>
        <begin position="868"/>
        <end position="896"/>
    </location>
</feature>
<keyword evidence="3" id="KW-0158">Chromosome</keyword>
<evidence type="ECO:0000256" key="2">
    <source>
        <dbReference type="ARBA" id="ARBA00004286"/>
    </source>
</evidence>
<dbReference type="Gene3D" id="3.30.900.10">
    <property type="entry name" value="HORMA domain"/>
    <property type="match status" value="1"/>
</dbReference>
<feature type="region of interest" description="Disordered" evidence="6">
    <location>
        <begin position="1080"/>
        <end position="1145"/>
    </location>
</feature>
<organism evidence="8 9">
    <name type="scientific">Elliptochloris bilobata</name>
    <dbReference type="NCBI Taxonomy" id="381761"/>
    <lineage>
        <taxon>Eukaryota</taxon>
        <taxon>Viridiplantae</taxon>
        <taxon>Chlorophyta</taxon>
        <taxon>core chlorophytes</taxon>
        <taxon>Trebouxiophyceae</taxon>
        <taxon>Trebouxiophyceae incertae sedis</taxon>
        <taxon>Elliptochloris clade</taxon>
        <taxon>Elliptochloris</taxon>
    </lineage>
</organism>
<feature type="compositionally biased region" description="Basic and acidic residues" evidence="6">
    <location>
        <begin position="868"/>
        <end position="881"/>
    </location>
</feature>
<evidence type="ECO:0000256" key="4">
    <source>
        <dbReference type="ARBA" id="ARBA00023242"/>
    </source>
</evidence>
<dbReference type="AlphaFoldDB" id="A0AAW1RWK0"/>
<dbReference type="InterPro" id="IPR003511">
    <property type="entry name" value="HORMA_dom"/>
</dbReference>
<dbReference type="InterPro" id="IPR036570">
    <property type="entry name" value="HORMA_dom_sf"/>
</dbReference>
<evidence type="ECO:0000256" key="3">
    <source>
        <dbReference type="ARBA" id="ARBA00022454"/>
    </source>
</evidence>
<dbReference type="Gene3D" id="3.40.50.150">
    <property type="entry name" value="Vaccinia Virus protein VP39"/>
    <property type="match status" value="1"/>
</dbReference>
<dbReference type="InterPro" id="IPR051294">
    <property type="entry name" value="HORMA_MeioticProgression"/>
</dbReference>
<feature type="region of interest" description="Disordered" evidence="6">
    <location>
        <begin position="1041"/>
        <end position="1067"/>
    </location>
</feature>
<reference evidence="8 9" key="1">
    <citation type="journal article" date="2024" name="Nat. Commun.">
        <title>Phylogenomics reveals the evolutionary origins of lichenization in chlorophyte algae.</title>
        <authorList>
            <person name="Puginier C."/>
            <person name="Libourel C."/>
            <person name="Otte J."/>
            <person name="Skaloud P."/>
            <person name="Haon M."/>
            <person name="Grisel S."/>
            <person name="Petersen M."/>
            <person name="Berrin J.G."/>
            <person name="Delaux P.M."/>
            <person name="Dal Grande F."/>
            <person name="Keller J."/>
        </authorList>
    </citation>
    <scope>NUCLEOTIDE SEQUENCE [LARGE SCALE GENOMIC DNA]</scope>
    <source>
        <strain evidence="8 9">SAG 245.80</strain>
    </source>
</reference>
<feature type="domain" description="HORMA" evidence="7">
    <location>
        <begin position="626"/>
        <end position="832"/>
    </location>
</feature>
<dbReference type="InterPro" id="IPR036915">
    <property type="entry name" value="Cyclin-like_sf"/>
</dbReference>
<evidence type="ECO:0000259" key="7">
    <source>
        <dbReference type="PROSITE" id="PS50815"/>
    </source>
</evidence>
<dbReference type="GO" id="GO:0005694">
    <property type="term" value="C:chromosome"/>
    <property type="evidence" value="ECO:0007669"/>
    <property type="project" value="UniProtKB-SubCell"/>
</dbReference>
<evidence type="ECO:0000256" key="6">
    <source>
        <dbReference type="SAM" id="MobiDB-lite"/>
    </source>
</evidence>
<name>A0AAW1RWK0_9CHLO</name>
<feature type="compositionally biased region" description="Basic residues" evidence="6">
    <location>
        <begin position="1128"/>
        <end position="1137"/>
    </location>
</feature>
<evidence type="ECO:0000256" key="1">
    <source>
        <dbReference type="ARBA" id="ARBA00004123"/>
    </source>
</evidence>
<keyword evidence="4" id="KW-0539">Nucleus</keyword>
<dbReference type="SUPFAM" id="SSF47954">
    <property type="entry name" value="Cyclin-like"/>
    <property type="match status" value="2"/>
</dbReference>
<keyword evidence="5" id="KW-0469">Meiosis</keyword>
<comment type="caution">
    <text evidence="8">The sequence shown here is derived from an EMBL/GenBank/DDBJ whole genome shotgun (WGS) entry which is preliminary data.</text>
</comment>
<dbReference type="SUPFAM" id="SSF56019">
    <property type="entry name" value="The spindle assembly checkpoint protein mad2"/>
    <property type="match status" value="1"/>
</dbReference>
<sequence length="1145" mass="124458">MSGTAEGYTSFLQLHKPQLVHSAVPERLWQTLYQKLECQSFDAAEVFTFCHDASSQPQWTVICLEDLASGSGIYLVDHAVTFGKAEELAEGLECDPALLQRLAALMELTDSVNNGPDGSQQLVPAENAAPADMRRAVLANLHLHAYEFSLAACKEGERLPERPRWSTPEEVSARVRYVHDELGSRIRFPAPGGAPPGFQLAPFLWCHTGQQEALSILWPIRNVAAGEQATRVPQLGISNYSEPLYWEHRFSIEAEKDWYCSFEVLKPALLRHCPPNGAPVLHPGCGNSLLGCQLADVGYAEVVNTDAAANVIVAMRARYGGTPGMSWEAADMCACTRWRAGHFGLAVDKAVLDALMTSRVECGHAWRAASADLAPARAYLAELHRLLAPGTGRLVIVSLRSVENLLPCLSSGPGVLGDACGSDSEATYRLAAACLFLATKVEETPSRTNDLLNAVRFAALHMLAAADPARPGTPALPDYGAPRQLTLFAPLVGEEYYAAKERLILDEQVLLRTLRFELIAEQPHRYLLNFCRLLHCSHAITKLAICLVNDSLQRTCLCTRYSAAEVAAGALHLAVLLLGASMELPHSGRLGWWDAVGVPLGTVEAVSHLLAQAQAQAQQQAEITSTESLELVRCLLRVSIFHTAWLRGIFPDSYFKSVQAAGLDGLNVKLLVPSKDPNAQRLVDWVEHGVHEAIQLKYLKALHFGFSSDASGENLLEEYVYHFAYDGSKVHLSANGADVSVSQSTQNNIKTVKYQIVRLIRVLVEVCGTLDEVPDERFVYMKLDYYDGCPPEYEPPGFRPMENASAVHFSRKPFYMTVGGVHTAHHSVALKVKSALDCLGDEDEQMPGAAQEQQNSTKPDLAQIKETTEKHAPKEAHKSGPPDKAATAAEDSQRTCDPSIDPLLEPLSAFCRMRGPAVHLTDAMVKFHTVPVADLERCFEQLVHDGLLERTGVKDVYKVCGGKQAPDASLADDAMHPAHSISNVMGRLGGLSMNAAGHVDALKGRYSERGFRDMDSQQGGVFESNGSGAMRSGMPATEACGAARQDVRSGNRAGRGASGAALTTAPDVAGQDPTQCFFTSQQSQDAVGRKRKASVVQDPIRQEPRTLNPNTEPQAPVREPAAPPPAQKVRRSQRATTRRLTAMQA</sequence>